<sequence length="266" mass="29940">MFDELSVNGLVQGHIVYAQDTIGRHVAIKLVKGGSEEDKILHLLAAQLDLKPDNFSSIIPILELLPCNDHWFAIMPRSMGFYYLFASSTDILLGGATYDLREQNLLVNHFSNASMSSMKFNDFRWELLKRGDIRCTITDFDFLILLDEETYGPNPRLSILNANVGGDFPPYESMHGHIDYDPFKYDVALLGIHFCNRFQSIILRVPLLALLINCMVTSKLDKRFTVQEALAFADSIVPTVSPETKILKVAPVGTLLRSQVRITQCA</sequence>
<keyword evidence="2" id="KW-1185">Reference proteome</keyword>
<protein>
    <recommendedName>
        <fullName evidence="3">Protein kinase domain-containing protein</fullName>
    </recommendedName>
</protein>
<evidence type="ECO:0000313" key="1">
    <source>
        <dbReference type="EMBL" id="PPQ93139.1"/>
    </source>
</evidence>
<dbReference type="Proteomes" id="UP000283269">
    <property type="component" value="Unassembled WGS sequence"/>
</dbReference>
<organism evidence="1 2">
    <name type="scientific">Psilocybe cyanescens</name>
    <dbReference type="NCBI Taxonomy" id="93625"/>
    <lineage>
        <taxon>Eukaryota</taxon>
        <taxon>Fungi</taxon>
        <taxon>Dikarya</taxon>
        <taxon>Basidiomycota</taxon>
        <taxon>Agaricomycotina</taxon>
        <taxon>Agaricomycetes</taxon>
        <taxon>Agaricomycetidae</taxon>
        <taxon>Agaricales</taxon>
        <taxon>Agaricineae</taxon>
        <taxon>Strophariaceae</taxon>
        <taxon>Psilocybe</taxon>
    </lineage>
</organism>
<dbReference type="OrthoDB" id="2722301at2759"/>
<accession>A0A409XQR0</accession>
<name>A0A409XQR0_PSICY</name>
<comment type="caution">
    <text evidence="1">The sequence shown here is derived from an EMBL/GenBank/DDBJ whole genome shotgun (WGS) entry which is preliminary data.</text>
</comment>
<dbReference type="EMBL" id="NHYD01000842">
    <property type="protein sequence ID" value="PPQ93139.1"/>
    <property type="molecule type" value="Genomic_DNA"/>
</dbReference>
<dbReference type="InParanoid" id="A0A409XQR0"/>
<evidence type="ECO:0008006" key="3">
    <source>
        <dbReference type="Google" id="ProtNLM"/>
    </source>
</evidence>
<evidence type="ECO:0000313" key="2">
    <source>
        <dbReference type="Proteomes" id="UP000283269"/>
    </source>
</evidence>
<proteinExistence type="predicted"/>
<dbReference type="AlphaFoldDB" id="A0A409XQR0"/>
<dbReference type="STRING" id="93625.A0A409XQR0"/>
<reference evidence="1 2" key="1">
    <citation type="journal article" date="2018" name="Evol. Lett.">
        <title>Horizontal gene cluster transfer increased hallucinogenic mushroom diversity.</title>
        <authorList>
            <person name="Reynolds H.T."/>
            <person name="Vijayakumar V."/>
            <person name="Gluck-Thaler E."/>
            <person name="Korotkin H.B."/>
            <person name="Matheny P.B."/>
            <person name="Slot J.C."/>
        </authorList>
    </citation>
    <scope>NUCLEOTIDE SEQUENCE [LARGE SCALE GENOMIC DNA]</scope>
    <source>
        <strain evidence="1 2">2631</strain>
    </source>
</reference>
<gene>
    <name evidence="1" type="ORF">CVT25_003521</name>
</gene>